<protein>
    <submittedName>
        <fullName evidence="2">Transcriptional regulator</fullName>
    </submittedName>
</protein>
<accession>A0A4R0IM18</accession>
<dbReference type="GO" id="GO:0003677">
    <property type="term" value="F:DNA binding"/>
    <property type="evidence" value="ECO:0007669"/>
    <property type="project" value="InterPro"/>
</dbReference>
<dbReference type="Pfam" id="PF01381">
    <property type="entry name" value="HTH_3"/>
    <property type="match status" value="1"/>
</dbReference>
<dbReference type="PROSITE" id="PS50943">
    <property type="entry name" value="HTH_CROC1"/>
    <property type="match status" value="1"/>
</dbReference>
<organism evidence="2 3">
    <name type="scientific">Kribbella capetownensis</name>
    <dbReference type="NCBI Taxonomy" id="1572659"/>
    <lineage>
        <taxon>Bacteria</taxon>
        <taxon>Bacillati</taxon>
        <taxon>Actinomycetota</taxon>
        <taxon>Actinomycetes</taxon>
        <taxon>Propionibacteriales</taxon>
        <taxon>Kribbellaceae</taxon>
        <taxon>Kribbella</taxon>
    </lineage>
</organism>
<dbReference type="RefSeq" id="WP_131519386.1">
    <property type="nucleotide sequence ID" value="NZ_SJKD01000019.1"/>
</dbReference>
<dbReference type="Gene3D" id="1.10.260.40">
    <property type="entry name" value="lambda repressor-like DNA-binding domains"/>
    <property type="match status" value="1"/>
</dbReference>
<dbReference type="AlphaFoldDB" id="A0A4R0IM18"/>
<reference evidence="2 3" key="1">
    <citation type="submission" date="2019-02" db="EMBL/GenBank/DDBJ databases">
        <title>Kribbella capetownensis sp. nov. and Kribbella speibonae sp. nov., isolated from soil.</title>
        <authorList>
            <person name="Curtis S.M."/>
            <person name="Norton I."/>
            <person name="Everest G.J."/>
            <person name="Meyers P.R."/>
        </authorList>
    </citation>
    <scope>NUCLEOTIDE SEQUENCE [LARGE SCALE GENOMIC DNA]</scope>
    <source>
        <strain evidence="2 3">YM53</strain>
    </source>
</reference>
<dbReference type="OrthoDB" id="3688891at2"/>
<evidence type="ECO:0000313" key="3">
    <source>
        <dbReference type="Proteomes" id="UP000293342"/>
    </source>
</evidence>
<proteinExistence type="predicted"/>
<comment type="caution">
    <text evidence="2">The sequence shown here is derived from an EMBL/GenBank/DDBJ whole genome shotgun (WGS) entry which is preliminary data.</text>
</comment>
<evidence type="ECO:0000259" key="1">
    <source>
        <dbReference type="PROSITE" id="PS50943"/>
    </source>
</evidence>
<feature type="domain" description="HTH cro/C1-type" evidence="1">
    <location>
        <begin position="130"/>
        <end position="174"/>
    </location>
</feature>
<dbReference type="CDD" id="cd00093">
    <property type="entry name" value="HTH_XRE"/>
    <property type="match status" value="1"/>
</dbReference>
<dbReference type="InterPro" id="IPR001387">
    <property type="entry name" value="Cro/C1-type_HTH"/>
</dbReference>
<dbReference type="EMBL" id="SJKD01000019">
    <property type="protein sequence ID" value="TCC33899.1"/>
    <property type="molecule type" value="Genomic_DNA"/>
</dbReference>
<evidence type="ECO:0000313" key="2">
    <source>
        <dbReference type="EMBL" id="TCC33899.1"/>
    </source>
</evidence>
<dbReference type="Pfam" id="PF13560">
    <property type="entry name" value="HTH_31"/>
    <property type="match status" value="1"/>
</dbReference>
<gene>
    <name evidence="2" type="ORF">E0H75_42355</name>
</gene>
<sequence length="307" mass="34213">MPRKEKDLDPDGGPVVWFAARLRQQRTRARLTYRELAARTPYSHAHMVRAASGDVLASWLVVRAYLVACGVTHPPVLRLWEQLWIATNDAIRADAGDPGVDLASALHHITTPKGFGDHLRAFSNRKKRHTLRALEQVTGVPRSTLADWFSGRRVPSVGRLYQFAGSLDATQKEQDELRQVRDRLDADQKSATALENFTLQVMAGSTADAYARLHVARALLGAGEQRLHNDGELSTWKETVRPSRSVLSKQGSGKTMTAMWQIQADLLAEAERRTTNNRGLEPGKLLQTLDELELPTVPTPTTEFPQE</sequence>
<dbReference type="SUPFAM" id="SSF47413">
    <property type="entry name" value="lambda repressor-like DNA-binding domains"/>
    <property type="match status" value="2"/>
</dbReference>
<keyword evidence="3" id="KW-1185">Reference proteome</keyword>
<dbReference type="SMART" id="SM00530">
    <property type="entry name" value="HTH_XRE"/>
    <property type="match status" value="2"/>
</dbReference>
<dbReference type="Proteomes" id="UP000293342">
    <property type="component" value="Unassembled WGS sequence"/>
</dbReference>
<name>A0A4R0IM18_9ACTN</name>
<dbReference type="InterPro" id="IPR010982">
    <property type="entry name" value="Lambda_DNA-bd_dom_sf"/>
</dbReference>